<organism evidence="1 2">
    <name type="scientific">Echinops telfairi</name>
    <name type="common">Lesser hedgehog tenrec</name>
    <dbReference type="NCBI Taxonomy" id="9371"/>
    <lineage>
        <taxon>Eukaryota</taxon>
        <taxon>Metazoa</taxon>
        <taxon>Chordata</taxon>
        <taxon>Craniata</taxon>
        <taxon>Vertebrata</taxon>
        <taxon>Euteleostomi</taxon>
        <taxon>Mammalia</taxon>
        <taxon>Eutheria</taxon>
        <taxon>Afrotheria</taxon>
        <taxon>Tenrecidae</taxon>
        <taxon>Tenrecinae</taxon>
        <taxon>Echinops</taxon>
    </lineage>
</organism>
<proteinExistence type="predicted"/>
<keyword evidence="1" id="KW-1185">Reference proteome</keyword>
<name>A0AC55D1F1_ECHTE</name>
<protein>
    <submittedName>
        <fullName evidence="2">Carbonic anhydrase 15-like isoform X1</fullName>
    </submittedName>
</protein>
<dbReference type="Proteomes" id="UP000694863">
    <property type="component" value="Unplaced"/>
</dbReference>
<dbReference type="RefSeq" id="XP_045145569.1">
    <property type="nucleotide sequence ID" value="XM_045289634.1"/>
</dbReference>
<sequence>MPWDSLRPYPAALPFVTGAPWPCHSPVLRASLATTTTMLAAGFTLTLLMVLPGTRADLEGAWCYDSQDPTCGPTHWKEVAPACGGPAQSPINIDLHLVWRDPTLGPFIFKGYNAAPPGPWILENDGHTVLLRVDTGQQSRLEIHGGGLPPSVYRARQVHFHWGAPAYAGSEHSLDGQRYAMEMHVLHVNSRFRSMREALGHPDGLAVLAVLLTEQDTDNPSFSVLVSGLKNVSARGLSTELASTFSLASLLPASSSLGRYYRYSGSLTTPGCQPAVLWTVFQDTVPIGRAQVAQFQTLLAAGPPGSGPTPLADNFRPQQPLGSRRVTASPGALVRAAAPRLGLDGALAALLTLWIGRQLGQGV</sequence>
<evidence type="ECO:0000313" key="2">
    <source>
        <dbReference type="RefSeq" id="XP_045145569.1"/>
    </source>
</evidence>
<gene>
    <name evidence="2" type="primary">LOC101640337</name>
</gene>
<reference evidence="2" key="1">
    <citation type="submission" date="2025-08" db="UniProtKB">
        <authorList>
            <consortium name="RefSeq"/>
        </authorList>
    </citation>
    <scope>IDENTIFICATION</scope>
</reference>
<accession>A0AC55D1F1</accession>
<evidence type="ECO:0000313" key="1">
    <source>
        <dbReference type="Proteomes" id="UP000694863"/>
    </source>
</evidence>